<keyword evidence="3 4" id="KW-0574">Periplasm</keyword>
<evidence type="ECO:0000256" key="1">
    <source>
        <dbReference type="ARBA" id="ARBA00022448"/>
    </source>
</evidence>
<comment type="function">
    <text evidence="4">Involved in the assembly of lipopolysaccharide (LPS). Required for the translocation of LPS from the inner membrane to the outer membrane. May form a bridge between the inner membrane and the outer membrane, via interactions with LptC and LptD, thereby facilitating LPS transfer across the periplasm.</text>
</comment>
<organism evidence="6 7">
    <name type="scientific">Photobacterium leiognathi</name>
    <dbReference type="NCBI Taxonomy" id="553611"/>
    <lineage>
        <taxon>Bacteria</taxon>
        <taxon>Pseudomonadati</taxon>
        <taxon>Pseudomonadota</taxon>
        <taxon>Gammaproteobacteria</taxon>
        <taxon>Vibrionales</taxon>
        <taxon>Vibrionaceae</taxon>
        <taxon>Photobacterium</taxon>
    </lineage>
</organism>
<gene>
    <name evidence="4 6" type="primary">lptA</name>
    <name evidence="6" type="ORF">CTM89_07075</name>
</gene>
<dbReference type="EMBL" id="PYOJ01000006">
    <property type="protein sequence ID" value="PSV91300.1"/>
    <property type="molecule type" value="Genomic_DNA"/>
</dbReference>
<comment type="subunit">
    <text evidence="4">Component of the lipopolysaccharide transport and assembly complex.</text>
</comment>
<dbReference type="Proteomes" id="UP000240410">
    <property type="component" value="Unassembled WGS sequence"/>
</dbReference>
<dbReference type="PANTHER" id="PTHR36504">
    <property type="entry name" value="LIPOPOLYSACCHARIDE EXPORT SYSTEM PROTEIN LPTA"/>
    <property type="match status" value="1"/>
</dbReference>
<dbReference type="OrthoDB" id="5295619at2"/>
<comment type="subcellular location">
    <subcellularLocation>
        <location evidence="4">Periplasm</location>
    </subcellularLocation>
</comment>
<dbReference type="AlphaFoldDB" id="A0A0D8MZ21"/>
<protein>
    <recommendedName>
        <fullName evidence="4">Lipopolysaccharide export system protein LptA</fullName>
    </recommendedName>
</protein>
<evidence type="ECO:0000256" key="3">
    <source>
        <dbReference type="ARBA" id="ARBA00022764"/>
    </source>
</evidence>
<accession>A0A0D8MZ21</accession>
<dbReference type="GO" id="GO:0030288">
    <property type="term" value="C:outer membrane-bounded periplasmic space"/>
    <property type="evidence" value="ECO:0007669"/>
    <property type="project" value="TreeGrafter"/>
</dbReference>
<dbReference type="InterPro" id="IPR052037">
    <property type="entry name" value="LPS_export_LptA"/>
</dbReference>
<evidence type="ECO:0000313" key="6">
    <source>
        <dbReference type="EMBL" id="PSV91300.1"/>
    </source>
</evidence>
<evidence type="ECO:0000256" key="4">
    <source>
        <dbReference type="HAMAP-Rule" id="MF_01914"/>
    </source>
</evidence>
<reference evidence="6 7" key="1">
    <citation type="submission" date="2018-03" db="EMBL/GenBank/DDBJ databases">
        <title>Whole genome sequencing of Histamine producing bacteria.</title>
        <authorList>
            <person name="Butler K."/>
        </authorList>
    </citation>
    <scope>NUCLEOTIDE SEQUENCE [LARGE SCALE GENOMIC DNA]</scope>
    <source>
        <strain evidence="6 7">ATCC 33979</strain>
    </source>
</reference>
<comment type="similarity">
    <text evidence="4">Belongs to the LptA family.</text>
</comment>
<dbReference type="InterPro" id="IPR005653">
    <property type="entry name" value="OstA-like_N"/>
</dbReference>
<dbReference type="PANTHER" id="PTHR36504:SF1">
    <property type="entry name" value="LIPOPOLYSACCHARIDE EXPORT SYSTEM PROTEIN LPTA"/>
    <property type="match status" value="1"/>
</dbReference>
<dbReference type="GO" id="GO:0017089">
    <property type="term" value="F:glycolipid transfer activity"/>
    <property type="evidence" value="ECO:0007669"/>
    <property type="project" value="TreeGrafter"/>
</dbReference>
<proteinExistence type="inferred from homology"/>
<evidence type="ECO:0000256" key="2">
    <source>
        <dbReference type="ARBA" id="ARBA00022729"/>
    </source>
</evidence>
<dbReference type="Gene3D" id="2.60.450.10">
    <property type="entry name" value="Lipopolysaccharide (LPS) transport protein A like domain"/>
    <property type="match status" value="1"/>
</dbReference>
<dbReference type="GO" id="GO:0009279">
    <property type="term" value="C:cell outer membrane"/>
    <property type="evidence" value="ECO:0007669"/>
    <property type="project" value="TreeGrafter"/>
</dbReference>
<evidence type="ECO:0000313" key="7">
    <source>
        <dbReference type="Proteomes" id="UP000240410"/>
    </source>
</evidence>
<comment type="caution">
    <text evidence="6">The sequence shown here is derived from an EMBL/GenBank/DDBJ whole genome shotgun (WGS) entry which is preliminary data.</text>
</comment>
<feature type="signal peptide" evidence="4">
    <location>
        <begin position="1"/>
        <end position="21"/>
    </location>
</feature>
<dbReference type="RefSeq" id="WP_008987873.1">
    <property type="nucleotide sequence ID" value="NZ_JAUZMO010000001.1"/>
</dbReference>
<dbReference type="STRING" id="553611.GCA_001557755_00404"/>
<dbReference type="GO" id="GO:0001530">
    <property type="term" value="F:lipopolysaccharide binding"/>
    <property type="evidence" value="ECO:0007669"/>
    <property type="project" value="InterPro"/>
</dbReference>
<dbReference type="GO" id="GO:0015920">
    <property type="term" value="P:lipopolysaccharide transport"/>
    <property type="evidence" value="ECO:0007669"/>
    <property type="project" value="UniProtKB-UniRule"/>
</dbReference>
<feature type="domain" description="Organic solvent tolerance-like N-terminal" evidence="5">
    <location>
        <begin position="31"/>
        <end position="142"/>
    </location>
</feature>
<dbReference type="HAMAP" id="MF_01914">
    <property type="entry name" value="LPS_assembly_LptA"/>
    <property type="match status" value="1"/>
</dbReference>
<sequence precursor="true">MNRIKISALLCLLCVSAPSWALKSDTKQPINIDSDSQEIDVQNNIATFTGNVKLRQGTIDIRANKVVVTRPNSKSKEQTIVAYGNPATFHQIMDDGKPIDGEALKMRYETKTEFLKMTDKAVLNQDGSEIKGNVITYKIDEQRLMAKSGDNERVTTVIQPNQLNNNKK</sequence>
<keyword evidence="2 4" id="KW-0732">Signal</keyword>
<keyword evidence="1 4" id="KW-0813">Transport</keyword>
<evidence type="ECO:0000259" key="5">
    <source>
        <dbReference type="Pfam" id="PF03968"/>
    </source>
</evidence>
<dbReference type="InterPro" id="IPR014340">
    <property type="entry name" value="LptA"/>
</dbReference>
<dbReference type="Pfam" id="PF03968">
    <property type="entry name" value="LptD_N"/>
    <property type="match status" value="1"/>
</dbReference>
<feature type="chain" id="PRO_5015204635" description="Lipopolysaccharide export system protein LptA" evidence="4">
    <location>
        <begin position="22"/>
        <end position="168"/>
    </location>
</feature>
<dbReference type="NCBIfam" id="TIGR03002">
    <property type="entry name" value="outer_YhbN_LptA"/>
    <property type="match status" value="1"/>
</dbReference>
<name>A0A0D8MZ21_PHOLE</name>
<dbReference type="GO" id="GO:0043165">
    <property type="term" value="P:Gram-negative-bacterium-type cell outer membrane assembly"/>
    <property type="evidence" value="ECO:0007669"/>
    <property type="project" value="UniProtKB-UniRule"/>
</dbReference>